<sequence length="402" mass="44945">MPNNDVTVLIPTFNRSALLVESLESVLAQTRPAHEIIVINDGSTDDTLDVLKPYQGKIRVISKSNGGKASALNLGMRHVSGGLVWIFDDDDIASPNALEVLVGMLEAKPGADLAYGRHDRFRIDGFGRTRSFGTGYWRTCGSDEFLAETLDDMFAHQQGMIARKELYDRVGAFNEELIRSQDYDMLIRLARVATTVATNEVVFHQRLHDGIRGTDSKPVPASSRDSAWSSFDKIIFQKCYPQLRLHEYLKKGRSDMNPVMHRQALLRRASVMARKKLWNLTLADLRSAVATSQEPLTKAEIAILRGAFSSKYGCEEILRDPKLIDELCKLAATSPAAAEVVAPLARGLRWKVRSELFGMKIWRSVSYFLIMNKLRKAASKASRDFNPEPASLGRSIRRFGSL</sequence>
<dbReference type="InterPro" id="IPR050834">
    <property type="entry name" value="Glycosyltransf_2"/>
</dbReference>
<dbReference type="SUPFAM" id="SSF53448">
    <property type="entry name" value="Nucleotide-diphospho-sugar transferases"/>
    <property type="match status" value="1"/>
</dbReference>
<comment type="caution">
    <text evidence="2">The sequence shown here is derived from an EMBL/GenBank/DDBJ whole genome shotgun (WGS) entry which is preliminary data.</text>
</comment>
<dbReference type="STRING" id="1280950.HJO_04240"/>
<proteinExistence type="predicted"/>
<evidence type="ECO:0000259" key="1">
    <source>
        <dbReference type="Pfam" id="PF00535"/>
    </source>
</evidence>
<name>A0A059FVQ5_9PROT</name>
<protein>
    <submittedName>
        <fullName evidence="2">Family 2 glycosyl transferase</fullName>
    </submittedName>
</protein>
<dbReference type="EMBL" id="ARYK01000001">
    <property type="protein sequence ID" value="KCZ94556.1"/>
    <property type="molecule type" value="Genomic_DNA"/>
</dbReference>
<evidence type="ECO:0000313" key="3">
    <source>
        <dbReference type="Proteomes" id="UP000025171"/>
    </source>
</evidence>
<gene>
    <name evidence="2" type="ORF">HJO_04240</name>
</gene>
<dbReference type="RefSeq" id="WP_051618170.1">
    <property type="nucleotide sequence ID" value="NZ_ARYK01000001.1"/>
</dbReference>
<feature type="domain" description="Glycosyltransferase 2-like" evidence="1">
    <location>
        <begin position="7"/>
        <end position="170"/>
    </location>
</feature>
<dbReference type="InterPro" id="IPR029044">
    <property type="entry name" value="Nucleotide-diphossugar_trans"/>
</dbReference>
<dbReference type="InterPro" id="IPR001173">
    <property type="entry name" value="Glyco_trans_2-like"/>
</dbReference>
<dbReference type="PANTHER" id="PTHR43685:SF2">
    <property type="entry name" value="GLYCOSYLTRANSFERASE 2-LIKE DOMAIN-CONTAINING PROTEIN"/>
    <property type="match status" value="1"/>
</dbReference>
<dbReference type="eggNOG" id="COG1216">
    <property type="taxonomic scope" value="Bacteria"/>
</dbReference>
<keyword evidence="2" id="KW-0808">Transferase</keyword>
<organism evidence="2 3">
    <name type="scientific">Hyphomonas johnsonii MHS-2</name>
    <dbReference type="NCBI Taxonomy" id="1280950"/>
    <lineage>
        <taxon>Bacteria</taxon>
        <taxon>Pseudomonadati</taxon>
        <taxon>Pseudomonadota</taxon>
        <taxon>Alphaproteobacteria</taxon>
        <taxon>Hyphomonadales</taxon>
        <taxon>Hyphomonadaceae</taxon>
        <taxon>Hyphomonas</taxon>
    </lineage>
</organism>
<dbReference type="Gene3D" id="3.90.550.10">
    <property type="entry name" value="Spore Coat Polysaccharide Biosynthesis Protein SpsA, Chain A"/>
    <property type="match status" value="1"/>
</dbReference>
<dbReference type="PATRIC" id="fig|1280950.3.peg.864"/>
<evidence type="ECO:0000313" key="2">
    <source>
        <dbReference type="EMBL" id="KCZ94556.1"/>
    </source>
</evidence>
<dbReference type="OrthoDB" id="5291101at2"/>
<dbReference type="AlphaFoldDB" id="A0A059FVQ5"/>
<dbReference type="Proteomes" id="UP000025171">
    <property type="component" value="Unassembled WGS sequence"/>
</dbReference>
<accession>A0A059FVQ5</accession>
<reference evidence="2 3" key="1">
    <citation type="journal article" date="2014" name="Antonie Van Leeuwenhoek">
        <title>Hyphomonas beringensis sp. nov. and Hyphomonas chukchiensis sp. nov., isolated from surface seawater of the Bering Sea and Chukchi Sea.</title>
        <authorList>
            <person name="Li C."/>
            <person name="Lai Q."/>
            <person name="Li G."/>
            <person name="Dong C."/>
            <person name="Wang J."/>
            <person name="Liao Y."/>
            <person name="Shao Z."/>
        </authorList>
    </citation>
    <scope>NUCLEOTIDE SEQUENCE [LARGE SCALE GENOMIC DNA]</scope>
    <source>
        <strain evidence="2 3">MHS-2</strain>
    </source>
</reference>
<dbReference type="PANTHER" id="PTHR43685">
    <property type="entry name" value="GLYCOSYLTRANSFERASE"/>
    <property type="match status" value="1"/>
</dbReference>
<dbReference type="GO" id="GO:0016740">
    <property type="term" value="F:transferase activity"/>
    <property type="evidence" value="ECO:0007669"/>
    <property type="project" value="UniProtKB-KW"/>
</dbReference>
<dbReference type="Pfam" id="PF00535">
    <property type="entry name" value="Glycos_transf_2"/>
    <property type="match status" value="1"/>
</dbReference>
<keyword evidence="3" id="KW-1185">Reference proteome</keyword>